<evidence type="ECO:0000313" key="2">
    <source>
        <dbReference type="Proteomes" id="UP000320762"/>
    </source>
</evidence>
<accession>A0A550CBD1</accession>
<sequence>MSFLFSCYASRLLRLFLLDLFLLDPLTSGFIIPLLCFARSLTDTPCRYIGASFFAPTHGYLYSYITAALEPWLP</sequence>
<dbReference type="Proteomes" id="UP000320762">
    <property type="component" value="Unassembled WGS sequence"/>
</dbReference>
<name>A0A550CBD1_9AGAR</name>
<dbReference type="EMBL" id="VDMD01000014">
    <property type="protein sequence ID" value="TRM62108.1"/>
    <property type="molecule type" value="Genomic_DNA"/>
</dbReference>
<evidence type="ECO:0000313" key="1">
    <source>
        <dbReference type="EMBL" id="TRM62108.1"/>
    </source>
</evidence>
<gene>
    <name evidence="1" type="ORF">BD626DRAFT_67376</name>
</gene>
<keyword evidence="2" id="KW-1185">Reference proteome</keyword>
<reference evidence="1 2" key="1">
    <citation type="journal article" date="2019" name="New Phytol.">
        <title>Comparative genomics reveals unique wood-decay strategies and fruiting body development in the Schizophyllaceae.</title>
        <authorList>
            <person name="Almasi E."/>
            <person name="Sahu N."/>
            <person name="Krizsan K."/>
            <person name="Balint B."/>
            <person name="Kovacs G.M."/>
            <person name="Kiss B."/>
            <person name="Cseklye J."/>
            <person name="Drula E."/>
            <person name="Henrissat B."/>
            <person name="Nagy I."/>
            <person name="Chovatia M."/>
            <person name="Adam C."/>
            <person name="LaButti K."/>
            <person name="Lipzen A."/>
            <person name="Riley R."/>
            <person name="Grigoriev I.V."/>
            <person name="Nagy L.G."/>
        </authorList>
    </citation>
    <scope>NUCLEOTIDE SEQUENCE [LARGE SCALE GENOMIC DNA]</scope>
    <source>
        <strain evidence="1 2">NL-1724</strain>
    </source>
</reference>
<dbReference type="AlphaFoldDB" id="A0A550CBD1"/>
<protein>
    <submittedName>
        <fullName evidence="1">Uncharacterized protein</fullName>
    </submittedName>
</protein>
<organism evidence="1 2">
    <name type="scientific">Schizophyllum amplum</name>
    <dbReference type="NCBI Taxonomy" id="97359"/>
    <lineage>
        <taxon>Eukaryota</taxon>
        <taxon>Fungi</taxon>
        <taxon>Dikarya</taxon>
        <taxon>Basidiomycota</taxon>
        <taxon>Agaricomycotina</taxon>
        <taxon>Agaricomycetes</taxon>
        <taxon>Agaricomycetidae</taxon>
        <taxon>Agaricales</taxon>
        <taxon>Schizophyllaceae</taxon>
        <taxon>Schizophyllum</taxon>
    </lineage>
</organism>
<proteinExistence type="predicted"/>
<comment type="caution">
    <text evidence="1">The sequence shown here is derived from an EMBL/GenBank/DDBJ whole genome shotgun (WGS) entry which is preliminary data.</text>
</comment>